<evidence type="ECO:0000259" key="6">
    <source>
        <dbReference type="Pfam" id="PF02721"/>
    </source>
</evidence>
<dbReference type="InterPro" id="IPR003871">
    <property type="entry name" value="RFA1B/D_OB_1st"/>
</dbReference>
<dbReference type="Proteomes" id="UP000593562">
    <property type="component" value="Unassembled WGS sequence"/>
</dbReference>
<proteinExistence type="inferred from homology"/>
<dbReference type="FunFam" id="2.40.50.140:FF:000041">
    <property type="entry name" value="Replication protein A subunit"/>
    <property type="match status" value="1"/>
</dbReference>
<dbReference type="Pfam" id="PF02721">
    <property type="entry name" value="DUF223"/>
    <property type="match status" value="1"/>
</dbReference>
<evidence type="ECO:0000256" key="3">
    <source>
        <dbReference type="ARBA" id="ARBA00022771"/>
    </source>
</evidence>
<dbReference type="PANTHER" id="PTHR47165">
    <property type="entry name" value="OS03G0429900 PROTEIN"/>
    <property type="match status" value="1"/>
</dbReference>
<accession>A0A7J7DGL5</accession>
<dbReference type="SUPFAM" id="SSF50249">
    <property type="entry name" value="Nucleic acid-binding proteins"/>
    <property type="match status" value="1"/>
</dbReference>
<evidence type="ECO:0000313" key="8">
    <source>
        <dbReference type="Proteomes" id="UP000593562"/>
    </source>
</evidence>
<gene>
    <name evidence="7" type="ORF">HS088_TW07G01084</name>
</gene>
<keyword evidence="5" id="KW-0238">DNA-binding</keyword>
<keyword evidence="8" id="KW-1185">Reference proteome</keyword>
<dbReference type="PANTHER" id="PTHR47165:SF4">
    <property type="entry name" value="OS03G0429900 PROTEIN"/>
    <property type="match status" value="1"/>
</dbReference>
<evidence type="ECO:0000256" key="1">
    <source>
        <dbReference type="ARBA" id="ARBA00005690"/>
    </source>
</evidence>
<comment type="similarity">
    <text evidence="1">Belongs to the replication factor A protein 1 family.</text>
</comment>
<keyword evidence="4" id="KW-0862">Zinc</keyword>
<name>A0A7J7DGL5_TRIWF</name>
<dbReference type="GO" id="GO:0003677">
    <property type="term" value="F:DNA binding"/>
    <property type="evidence" value="ECO:0007669"/>
    <property type="project" value="UniProtKB-KW"/>
</dbReference>
<protein>
    <recommendedName>
        <fullName evidence="6">Replication protein A 70 kDa DNA-binding subunit B/D first OB fold domain-containing protein</fullName>
    </recommendedName>
</protein>
<dbReference type="InterPro" id="IPR012340">
    <property type="entry name" value="NA-bd_OB-fold"/>
</dbReference>
<comment type="caution">
    <text evidence="7">The sequence shown here is derived from an EMBL/GenBank/DDBJ whole genome shotgun (WGS) entry which is preliminary data.</text>
</comment>
<dbReference type="InParanoid" id="A0A7J7DGL5"/>
<keyword evidence="2" id="KW-0479">Metal-binding</keyword>
<evidence type="ECO:0000256" key="4">
    <source>
        <dbReference type="ARBA" id="ARBA00022833"/>
    </source>
</evidence>
<keyword evidence="3" id="KW-0863">Zinc-finger</keyword>
<evidence type="ECO:0000313" key="7">
    <source>
        <dbReference type="EMBL" id="KAF5745497.1"/>
    </source>
</evidence>
<feature type="domain" description="Replication protein A 70 kDa DNA-binding subunit B/D first OB fold" evidence="6">
    <location>
        <begin position="6"/>
        <end position="105"/>
    </location>
</feature>
<dbReference type="EMBL" id="JAAARO010000007">
    <property type="protein sequence ID" value="KAF5745497.1"/>
    <property type="molecule type" value="Genomic_DNA"/>
</dbReference>
<evidence type="ECO:0000256" key="5">
    <source>
        <dbReference type="ARBA" id="ARBA00023125"/>
    </source>
</evidence>
<dbReference type="CDD" id="cd04480">
    <property type="entry name" value="RPA1_DBD_A_like"/>
    <property type="match status" value="1"/>
</dbReference>
<organism evidence="7 8">
    <name type="scientific">Tripterygium wilfordii</name>
    <name type="common">Thunder God vine</name>
    <dbReference type="NCBI Taxonomy" id="458696"/>
    <lineage>
        <taxon>Eukaryota</taxon>
        <taxon>Viridiplantae</taxon>
        <taxon>Streptophyta</taxon>
        <taxon>Embryophyta</taxon>
        <taxon>Tracheophyta</taxon>
        <taxon>Spermatophyta</taxon>
        <taxon>Magnoliopsida</taxon>
        <taxon>eudicotyledons</taxon>
        <taxon>Gunneridae</taxon>
        <taxon>Pentapetalae</taxon>
        <taxon>rosids</taxon>
        <taxon>fabids</taxon>
        <taxon>Celastrales</taxon>
        <taxon>Celastraceae</taxon>
        <taxon>Tripterygium</taxon>
    </lineage>
</organism>
<sequence length="122" mass="14577">MEEFVLKSVNPNQMKWCVIVRIIRLWESRNTRTGETISLDMILLDREESQMHAVIWKRQAERFRDNLREGTVYKITNFKVIESKEKYKPVDEQYIINFLPNTSLVELPDDSSISIAHHKFCF</sequence>
<dbReference type="AlphaFoldDB" id="A0A7J7DGL5"/>
<dbReference type="Gene3D" id="2.40.50.140">
    <property type="entry name" value="Nucleic acid-binding proteins"/>
    <property type="match status" value="1"/>
</dbReference>
<reference evidence="7 8" key="1">
    <citation type="journal article" date="2020" name="Nat. Commun.">
        <title>Genome of Tripterygium wilfordii and identification of cytochrome P450 involved in triptolide biosynthesis.</title>
        <authorList>
            <person name="Tu L."/>
            <person name="Su P."/>
            <person name="Zhang Z."/>
            <person name="Gao L."/>
            <person name="Wang J."/>
            <person name="Hu T."/>
            <person name="Zhou J."/>
            <person name="Zhang Y."/>
            <person name="Zhao Y."/>
            <person name="Liu Y."/>
            <person name="Song Y."/>
            <person name="Tong Y."/>
            <person name="Lu Y."/>
            <person name="Yang J."/>
            <person name="Xu C."/>
            <person name="Jia M."/>
            <person name="Peters R.J."/>
            <person name="Huang L."/>
            <person name="Gao W."/>
        </authorList>
    </citation>
    <scope>NUCLEOTIDE SEQUENCE [LARGE SCALE GENOMIC DNA]</scope>
    <source>
        <strain evidence="8">cv. XIE 37</strain>
        <tissue evidence="7">Leaf</tissue>
    </source>
</reference>
<evidence type="ECO:0000256" key="2">
    <source>
        <dbReference type="ARBA" id="ARBA00022723"/>
    </source>
</evidence>
<dbReference type="GO" id="GO:0008270">
    <property type="term" value="F:zinc ion binding"/>
    <property type="evidence" value="ECO:0007669"/>
    <property type="project" value="UniProtKB-KW"/>
</dbReference>